<dbReference type="Pfam" id="PF02657">
    <property type="entry name" value="SufE"/>
    <property type="match status" value="1"/>
</dbReference>
<gene>
    <name evidence="3" type="ORF">RJT34_10588</name>
</gene>
<protein>
    <recommendedName>
        <fullName evidence="2">Fe-S metabolism associated domain-containing protein</fullName>
    </recommendedName>
</protein>
<name>A0AAN9K9H6_CLITE</name>
<comment type="caution">
    <text evidence="3">The sequence shown here is derived from an EMBL/GenBank/DDBJ whole genome shotgun (WGS) entry which is preliminary data.</text>
</comment>
<evidence type="ECO:0000313" key="3">
    <source>
        <dbReference type="EMBL" id="KAK7312037.1"/>
    </source>
</evidence>
<dbReference type="AlphaFoldDB" id="A0AAN9K9H6"/>
<comment type="similarity">
    <text evidence="1">Belongs to the SufE family.</text>
</comment>
<keyword evidence="4" id="KW-1185">Reference proteome</keyword>
<dbReference type="InterPro" id="IPR003808">
    <property type="entry name" value="Fe-S_metab-assoc_dom"/>
</dbReference>
<sequence>MNLFNVHPPGPKPKTTLLFPPKLGVSNNALCASPKVTDKLNCLASEFTSLSEPIERVKRLLHYASLLAPLEEWERVEANRVGGCATEVWVVAEMDEKGRMRFRADSDSEISKGLCWCLVWIFDGAEPQEVLMVHRDHLPHINIINGLNHSRLNTWHNVFFTMQKATQQINHL</sequence>
<feature type="domain" description="Fe-S metabolism associated" evidence="2">
    <location>
        <begin position="45"/>
        <end position="164"/>
    </location>
</feature>
<accession>A0AAN9K9H6</accession>
<evidence type="ECO:0000313" key="4">
    <source>
        <dbReference type="Proteomes" id="UP001359559"/>
    </source>
</evidence>
<organism evidence="3 4">
    <name type="scientific">Clitoria ternatea</name>
    <name type="common">Butterfly pea</name>
    <dbReference type="NCBI Taxonomy" id="43366"/>
    <lineage>
        <taxon>Eukaryota</taxon>
        <taxon>Viridiplantae</taxon>
        <taxon>Streptophyta</taxon>
        <taxon>Embryophyta</taxon>
        <taxon>Tracheophyta</taxon>
        <taxon>Spermatophyta</taxon>
        <taxon>Magnoliopsida</taxon>
        <taxon>eudicotyledons</taxon>
        <taxon>Gunneridae</taxon>
        <taxon>Pentapetalae</taxon>
        <taxon>rosids</taxon>
        <taxon>fabids</taxon>
        <taxon>Fabales</taxon>
        <taxon>Fabaceae</taxon>
        <taxon>Papilionoideae</taxon>
        <taxon>50 kb inversion clade</taxon>
        <taxon>NPAAA clade</taxon>
        <taxon>indigoferoid/millettioid clade</taxon>
        <taxon>Phaseoleae</taxon>
        <taxon>Clitoria</taxon>
    </lineage>
</organism>
<evidence type="ECO:0000256" key="1">
    <source>
        <dbReference type="ARBA" id="ARBA00010282"/>
    </source>
</evidence>
<dbReference type="Gene3D" id="3.90.1010.10">
    <property type="match status" value="1"/>
</dbReference>
<reference evidence="3 4" key="1">
    <citation type="submission" date="2024-01" db="EMBL/GenBank/DDBJ databases">
        <title>The genomes of 5 underutilized Papilionoideae crops provide insights into root nodulation and disease resistance.</title>
        <authorList>
            <person name="Yuan L."/>
        </authorList>
    </citation>
    <scope>NUCLEOTIDE SEQUENCE [LARGE SCALE GENOMIC DNA]</scope>
    <source>
        <strain evidence="3">LY-2023</strain>
        <tissue evidence="3">Leaf</tissue>
    </source>
</reference>
<dbReference type="PANTHER" id="PTHR43597">
    <property type="entry name" value="SULFUR ACCEPTOR PROTEIN CSDE"/>
    <property type="match status" value="1"/>
</dbReference>
<proteinExistence type="inferred from homology"/>
<dbReference type="Proteomes" id="UP001359559">
    <property type="component" value="Unassembled WGS sequence"/>
</dbReference>
<dbReference type="EMBL" id="JAYKXN010000002">
    <property type="protein sequence ID" value="KAK7312037.1"/>
    <property type="molecule type" value="Genomic_DNA"/>
</dbReference>
<evidence type="ECO:0000259" key="2">
    <source>
        <dbReference type="Pfam" id="PF02657"/>
    </source>
</evidence>
<dbReference type="PANTHER" id="PTHR43597:SF5">
    <property type="entry name" value="SUFE-LIKE PROTEIN 2, CHLOROPLASTIC"/>
    <property type="match status" value="1"/>
</dbReference>
<dbReference type="SUPFAM" id="SSF82649">
    <property type="entry name" value="SufE/NifU"/>
    <property type="match status" value="1"/>
</dbReference>